<keyword evidence="1" id="KW-0472">Membrane</keyword>
<evidence type="ECO:0000313" key="3">
    <source>
        <dbReference type="Proteomes" id="UP000501443"/>
    </source>
</evidence>
<sequence>MPILFWVLGGFGAGSVLGLSASNGLNKLLLLVAVIAAIIFFKGGL</sequence>
<keyword evidence="1" id="KW-0812">Transmembrane</keyword>
<proteinExistence type="predicted"/>
<evidence type="ECO:0000313" key="2">
    <source>
        <dbReference type="EMBL" id="QJY39100.1"/>
    </source>
</evidence>
<accession>A0AAE7DZZ3</accession>
<gene>
    <name evidence="2" type="ORF">HOO69_21405</name>
</gene>
<organism evidence="2 3">
    <name type="scientific">Vibrio europaeus</name>
    <dbReference type="NCBI Taxonomy" id="300876"/>
    <lineage>
        <taxon>Bacteria</taxon>
        <taxon>Pseudomonadati</taxon>
        <taxon>Pseudomonadota</taxon>
        <taxon>Gammaproteobacteria</taxon>
        <taxon>Vibrionales</taxon>
        <taxon>Vibrionaceae</taxon>
        <taxon>Vibrio</taxon>
        <taxon>Vibrio oreintalis group</taxon>
    </lineage>
</organism>
<evidence type="ECO:0000256" key="1">
    <source>
        <dbReference type="SAM" id="Phobius"/>
    </source>
</evidence>
<keyword evidence="1" id="KW-1133">Transmembrane helix</keyword>
<protein>
    <submittedName>
        <fullName evidence="2">Uncharacterized protein</fullName>
    </submittedName>
</protein>
<feature type="transmembrane region" description="Helical" evidence="1">
    <location>
        <begin position="28"/>
        <end position="44"/>
    </location>
</feature>
<dbReference type="Proteomes" id="UP000501443">
    <property type="component" value="Chromosome 2"/>
</dbReference>
<dbReference type="AlphaFoldDB" id="A0AAE7DZZ3"/>
<name>A0AAE7DZZ3_9VIBR</name>
<dbReference type="EMBL" id="CP053543">
    <property type="protein sequence ID" value="QJY39100.1"/>
    <property type="molecule type" value="Genomic_DNA"/>
</dbReference>
<dbReference type="RefSeq" id="WP_171803103.1">
    <property type="nucleotide sequence ID" value="NZ_CP053543.1"/>
</dbReference>
<reference evidence="2 3" key="1">
    <citation type="submission" date="2020-05" db="EMBL/GenBank/DDBJ databases">
        <title>First description outside Europe of the emergent pathogen for shellfish aquaculture Vibrio europaeus.</title>
        <authorList>
            <person name="Dubert J."/>
            <person name="Rojas R."/>
        </authorList>
    </citation>
    <scope>NUCLEOTIDE SEQUENCE [LARGE SCALE GENOMIC DNA]</scope>
    <source>
        <strain evidence="2 3">NPI-1</strain>
    </source>
</reference>